<dbReference type="PANTHER" id="PTHR46060:SF1">
    <property type="entry name" value="MARINER MOS1 TRANSPOSASE-LIKE PROTEIN"/>
    <property type="match status" value="1"/>
</dbReference>
<dbReference type="InterPro" id="IPR036397">
    <property type="entry name" value="RNaseH_sf"/>
</dbReference>
<name>A0A0K0EMP4_STRER</name>
<proteinExistence type="predicted"/>
<dbReference type="GO" id="GO:0003676">
    <property type="term" value="F:nucleic acid binding"/>
    <property type="evidence" value="ECO:0007669"/>
    <property type="project" value="InterPro"/>
</dbReference>
<dbReference type="InterPro" id="IPR052709">
    <property type="entry name" value="Transposase-MT_Hybrid"/>
</dbReference>
<reference evidence="1" key="1">
    <citation type="submission" date="2015-08" db="UniProtKB">
        <authorList>
            <consortium name="WormBaseParasite"/>
        </authorList>
    </citation>
    <scope>IDENTIFICATION</scope>
</reference>
<dbReference type="AlphaFoldDB" id="A0A0K0EMP4"/>
<organism evidence="1">
    <name type="scientific">Strongyloides stercoralis</name>
    <name type="common">Threadworm</name>
    <dbReference type="NCBI Taxonomy" id="6248"/>
    <lineage>
        <taxon>Eukaryota</taxon>
        <taxon>Metazoa</taxon>
        <taxon>Ecdysozoa</taxon>
        <taxon>Nematoda</taxon>
        <taxon>Chromadorea</taxon>
        <taxon>Rhabditida</taxon>
        <taxon>Tylenchina</taxon>
        <taxon>Panagrolaimomorpha</taxon>
        <taxon>Strongyloidoidea</taxon>
        <taxon>Strongyloididae</taxon>
        <taxon>Strongyloides</taxon>
    </lineage>
</organism>
<sequence>MQIDDLIFLLHGNARPHTSQTTVKKLIKLRYEALPHSPYSPDLSSTDYHIFKHMDAFIKEKKFSKLKYLKSNVTKFFDSKKPSFYEIKRKNF</sequence>
<dbReference type="PANTHER" id="PTHR46060">
    <property type="entry name" value="MARINER MOS1 TRANSPOSASE-LIKE PROTEIN"/>
    <property type="match status" value="1"/>
</dbReference>
<protein>
    <submittedName>
        <fullName evidence="1">Histone-lysine N-methyltransferase SETMAR</fullName>
    </submittedName>
</protein>
<accession>A0A0K0EMP4</accession>
<dbReference type="Gene3D" id="3.30.420.10">
    <property type="entry name" value="Ribonuclease H-like superfamily/Ribonuclease H"/>
    <property type="match status" value="1"/>
</dbReference>
<dbReference type="WBParaSite" id="SSTP_0001073500.1">
    <property type="protein sequence ID" value="SSTP_0001073500.1"/>
    <property type="gene ID" value="SSTP_0001073500"/>
</dbReference>
<evidence type="ECO:0000313" key="1">
    <source>
        <dbReference type="WBParaSite" id="SSTP_0001073500.1"/>
    </source>
</evidence>
<dbReference type="STRING" id="6248.A0A0K0EMP4"/>